<dbReference type="Gene3D" id="2.60.120.180">
    <property type="match status" value="1"/>
</dbReference>
<sequence>MLLKHIGIAIIIVFLFVGCSDEEDVFDGDWSGAYTSSSGGNRTLYKDDYGHDIGYEIWAAASSNLRLKWYGKDKRGGSAFKFAWKNSSNAIGRLGWFWNENKPYTDYGDLYCDYAFTKSGTGGGFSYIGIYGWSKSPLMEYYIVEDTFGGQLGKPYDCDYKGEITVDGAKYKVYQGTRKNQPSISGTQTFPQIFSVRQGTRQSGTIPITKHFDEWKKLGITLGSDMYEAKFKVEVGGGTGLFDASLIRFYKPE</sequence>
<feature type="domain" description="GH11" evidence="11">
    <location>
        <begin position="41"/>
        <end position="247"/>
    </location>
</feature>
<evidence type="ECO:0000256" key="8">
    <source>
        <dbReference type="ARBA" id="ARBA00023326"/>
    </source>
</evidence>
<dbReference type="PROSITE" id="PS51257">
    <property type="entry name" value="PROKAR_LIPOPROTEIN"/>
    <property type="match status" value="1"/>
</dbReference>
<feature type="active site" description="Proton donor" evidence="9">
    <location>
        <position position="234"/>
    </location>
</feature>
<protein>
    <recommendedName>
        <fullName evidence="3 9">Endo-1,4-beta-xylanase</fullName>
        <ecNumber evidence="3 9">3.2.1.8</ecNumber>
    </recommendedName>
</protein>
<dbReference type="SUPFAM" id="SSF49899">
    <property type="entry name" value="Concanavalin A-like lectins/glucanases"/>
    <property type="match status" value="1"/>
</dbReference>
<dbReference type="InterPro" id="IPR001137">
    <property type="entry name" value="Glyco_hydro_11"/>
</dbReference>
<dbReference type="EC" id="3.2.1.8" evidence="3 9"/>
<dbReference type="InterPro" id="IPR013320">
    <property type="entry name" value="ConA-like_dom_sf"/>
</dbReference>
<keyword evidence="6 9" id="KW-0119">Carbohydrate metabolism</keyword>
<evidence type="ECO:0000256" key="4">
    <source>
        <dbReference type="ARBA" id="ARBA00022651"/>
    </source>
</evidence>
<evidence type="ECO:0000313" key="12">
    <source>
        <dbReference type="EMBL" id="AGS52477.1"/>
    </source>
</evidence>
<evidence type="ECO:0000256" key="9">
    <source>
        <dbReference type="PROSITE-ProRule" id="PRU01097"/>
    </source>
</evidence>
<dbReference type="PRINTS" id="PR00911">
    <property type="entry name" value="GLHYDRLASE11"/>
</dbReference>
<evidence type="ECO:0000256" key="3">
    <source>
        <dbReference type="ARBA" id="ARBA00012590"/>
    </source>
</evidence>
<keyword evidence="5 9" id="KW-0378">Hydrolase</keyword>
<reference evidence="12" key="1">
    <citation type="submission" date="2012-03" db="EMBL/GenBank/DDBJ databases">
        <title>Functional metagenomics reveals considerable lignocellulase gene clusters in the gut microbiome of a wood-feeding higher termite.</title>
        <authorList>
            <person name="Liu N."/>
        </authorList>
    </citation>
    <scope>NUCLEOTIDE SEQUENCE</scope>
</reference>
<organism evidence="12">
    <name type="scientific">uncultured bacterium contig00193</name>
    <dbReference type="NCBI Taxonomy" id="1181606"/>
    <lineage>
        <taxon>Bacteria</taxon>
        <taxon>environmental samples</taxon>
    </lineage>
</organism>
<evidence type="ECO:0000256" key="10">
    <source>
        <dbReference type="RuleBase" id="RU362015"/>
    </source>
</evidence>
<evidence type="ECO:0000256" key="5">
    <source>
        <dbReference type="ARBA" id="ARBA00022801"/>
    </source>
</evidence>
<keyword evidence="4 9" id="KW-0858">Xylan degradation</keyword>
<evidence type="ECO:0000256" key="2">
    <source>
        <dbReference type="ARBA" id="ARBA00004851"/>
    </source>
</evidence>
<dbReference type="PROSITE" id="PS51761">
    <property type="entry name" value="GH11_3"/>
    <property type="match status" value="1"/>
</dbReference>
<dbReference type="EMBL" id="JQ844197">
    <property type="protein sequence ID" value="AGS52477.1"/>
    <property type="molecule type" value="Genomic_DNA"/>
</dbReference>
<keyword evidence="8 9" id="KW-0624">Polysaccharide degradation</keyword>
<name>A0A806KD02_9BACT</name>
<comment type="similarity">
    <text evidence="9 10">Belongs to the glycosyl hydrolase 11 (cellulase G) family.</text>
</comment>
<dbReference type="InterPro" id="IPR013319">
    <property type="entry name" value="GH11/12"/>
</dbReference>
<evidence type="ECO:0000256" key="7">
    <source>
        <dbReference type="ARBA" id="ARBA00023295"/>
    </source>
</evidence>
<comment type="catalytic activity">
    <reaction evidence="1 9 10">
        <text>Endohydrolysis of (1-&gt;4)-beta-D-xylosidic linkages in xylans.</text>
        <dbReference type="EC" id="3.2.1.8"/>
    </reaction>
</comment>
<dbReference type="GO" id="GO:0031176">
    <property type="term" value="F:endo-1,4-beta-xylanase activity"/>
    <property type="evidence" value="ECO:0007669"/>
    <property type="project" value="UniProtKB-UniRule"/>
</dbReference>
<feature type="active site" description="Nucleophile" evidence="9">
    <location>
        <position position="140"/>
    </location>
</feature>
<dbReference type="PANTHER" id="PTHR46828:SF2">
    <property type="entry name" value="ENDO-1,4-BETA-XYLANASE A-RELATED"/>
    <property type="match status" value="1"/>
</dbReference>
<dbReference type="AlphaFoldDB" id="A0A806KD02"/>
<dbReference type="GO" id="GO:0045493">
    <property type="term" value="P:xylan catabolic process"/>
    <property type="evidence" value="ECO:0007669"/>
    <property type="project" value="UniProtKB-UniRule"/>
</dbReference>
<comment type="pathway">
    <text evidence="2 9 10">Glycan degradation; xylan degradation.</text>
</comment>
<dbReference type="Pfam" id="PF00457">
    <property type="entry name" value="Glyco_hydro_11"/>
    <property type="match status" value="1"/>
</dbReference>
<evidence type="ECO:0000256" key="6">
    <source>
        <dbReference type="ARBA" id="ARBA00023277"/>
    </source>
</evidence>
<keyword evidence="7 9" id="KW-0326">Glycosidase</keyword>
<evidence type="ECO:0000259" key="11">
    <source>
        <dbReference type="PROSITE" id="PS51761"/>
    </source>
</evidence>
<dbReference type="UniPathway" id="UPA00114"/>
<accession>A0A806KD02</accession>
<dbReference type="InterPro" id="IPR033123">
    <property type="entry name" value="GH11_dom"/>
</dbReference>
<evidence type="ECO:0000256" key="1">
    <source>
        <dbReference type="ARBA" id="ARBA00000681"/>
    </source>
</evidence>
<proteinExistence type="inferred from homology"/>
<dbReference type="PANTHER" id="PTHR46828">
    <property type="entry name" value="ENDO-1,4-BETA-XYLANASE A-RELATED"/>
    <property type="match status" value="1"/>
</dbReference>